<dbReference type="EMBL" id="CP012172">
    <property type="protein sequence ID" value="AKV74547.1"/>
    <property type="molecule type" value="Genomic_DNA"/>
</dbReference>
<dbReference type="EMBL" id="CP012175">
    <property type="protein sequence ID" value="AKV81282.1"/>
    <property type="molecule type" value="Genomic_DNA"/>
</dbReference>
<keyword evidence="7" id="KW-1015">Disulfide bond</keyword>
<dbReference type="PATRIC" id="fig|43687.5.peg.1682"/>
<dbReference type="PRINTS" id="PR00411">
    <property type="entry name" value="PNDRDTASEI"/>
</dbReference>
<dbReference type="InterPro" id="IPR012999">
    <property type="entry name" value="Pyr_OxRdtase_I_AS"/>
</dbReference>
<evidence type="ECO:0000313" key="16">
    <source>
        <dbReference type="EMBL" id="AKV81282.1"/>
    </source>
</evidence>
<dbReference type="Gene3D" id="3.50.50.60">
    <property type="entry name" value="FAD/NAD(P)-binding domain"/>
    <property type="match status" value="2"/>
</dbReference>
<evidence type="ECO:0000259" key="10">
    <source>
        <dbReference type="Pfam" id="PF02852"/>
    </source>
</evidence>
<evidence type="ECO:0000313" key="14">
    <source>
        <dbReference type="EMBL" id="AKV76786.1"/>
    </source>
</evidence>
<protein>
    <submittedName>
        <fullName evidence="12">Dihydrolipoamide dehydrogenase</fullName>
        <ecNumber evidence="12">1.8.1.4</ecNumber>
    </submittedName>
    <submittedName>
        <fullName evidence="13">Pyridine nucleotide-disulfide oxidoreductase</fullName>
    </submittedName>
</protein>
<dbReference type="PANTHER" id="PTHR22912">
    <property type="entry name" value="DISULFIDE OXIDOREDUCTASE"/>
    <property type="match status" value="1"/>
</dbReference>
<evidence type="ECO:0000256" key="1">
    <source>
        <dbReference type="ARBA" id="ARBA00001974"/>
    </source>
</evidence>
<dbReference type="InterPro" id="IPR016156">
    <property type="entry name" value="FAD/NAD-linked_Rdtase_dimer_sf"/>
</dbReference>
<dbReference type="InterPro" id="IPR004099">
    <property type="entry name" value="Pyr_nucl-diS_OxRdtase_dimer"/>
</dbReference>
<dbReference type="PRINTS" id="PR00368">
    <property type="entry name" value="FADPNR"/>
</dbReference>
<dbReference type="Proteomes" id="UP000062475">
    <property type="component" value="Chromosome"/>
</dbReference>
<dbReference type="PROSITE" id="PS00076">
    <property type="entry name" value="PYRIDINE_REDOX_1"/>
    <property type="match status" value="1"/>
</dbReference>
<dbReference type="OrthoDB" id="27922at2157"/>
<evidence type="ECO:0000313" key="13">
    <source>
        <dbReference type="EMBL" id="AKV74547.1"/>
    </source>
</evidence>
<name>A0A088E8Q8_9CREN</name>
<evidence type="ECO:0000256" key="8">
    <source>
        <dbReference type="ARBA" id="ARBA00023284"/>
    </source>
</evidence>
<keyword evidence="4 9" id="KW-0274">FAD</keyword>
<dbReference type="Proteomes" id="UP000056255">
    <property type="component" value="Chromosome"/>
</dbReference>
<dbReference type="Proteomes" id="UP000061362">
    <property type="component" value="Chromosome"/>
</dbReference>
<dbReference type="EC" id="1.8.1.4" evidence="12"/>
<evidence type="ECO:0000313" key="19">
    <source>
        <dbReference type="Proteomes" id="UP000056255"/>
    </source>
</evidence>
<comment type="cofactor">
    <cofactor evidence="1">
        <name>FAD</name>
        <dbReference type="ChEBI" id="CHEBI:57692"/>
    </cofactor>
</comment>
<evidence type="ECO:0000256" key="3">
    <source>
        <dbReference type="ARBA" id="ARBA00022630"/>
    </source>
</evidence>
<dbReference type="EMBL" id="CP008822">
    <property type="protein sequence ID" value="AIM27690.1"/>
    <property type="molecule type" value="Genomic_DNA"/>
</dbReference>
<reference evidence="20 21" key="2">
    <citation type="journal article" date="2015" name="Genome Announc.">
        <title>Complete Genome Sequences of Evolved Arsenate-Resistant Metallosphaera sedula Strains.</title>
        <authorList>
            <person name="Ai C."/>
            <person name="McCarthy S."/>
            <person name="Schackwitz W."/>
            <person name="Martin J."/>
            <person name="Lipzen A."/>
            <person name="Blum P."/>
        </authorList>
    </citation>
    <scope>NUCLEOTIDE SEQUENCE [LARGE SCALE GENOMIC DNA]</scope>
    <source>
        <strain evidence="15 21">ARS120-1</strain>
        <strain evidence="16 20">ARS120-2</strain>
        <strain evidence="13 23">ARS50-1</strain>
        <strain evidence="14 22">ARS50-2</strain>
    </source>
</reference>
<dbReference type="GO" id="GO:0004148">
    <property type="term" value="F:dihydrolipoyl dehydrogenase (NADH) activity"/>
    <property type="evidence" value="ECO:0007669"/>
    <property type="project" value="UniProtKB-EC"/>
</dbReference>
<evidence type="ECO:0000313" key="15">
    <source>
        <dbReference type="EMBL" id="AKV79037.1"/>
    </source>
</evidence>
<feature type="domain" description="Pyridine nucleotide-disulphide oxidoreductase dimerisation" evidence="10">
    <location>
        <begin position="322"/>
        <end position="421"/>
    </location>
</feature>
<dbReference type="Pfam" id="PF07992">
    <property type="entry name" value="Pyr_redox_2"/>
    <property type="match status" value="1"/>
</dbReference>
<dbReference type="InterPro" id="IPR023753">
    <property type="entry name" value="FAD/NAD-binding_dom"/>
</dbReference>
<dbReference type="SUPFAM" id="SSF55424">
    <property type="entry name" value="FAD/NAD-linked reductases, dimerisation (C-terminal) domain"/>
    <property type="match status" value="1"/>
</dbReference>
<keyword evidence="3 9" id="KW-0285">Flavoprotein</keyword>
<dbReference type="SUPFAM" id="SSF51905">
    <property type="entry name" value="FAD/NAD(P)-binding domain"/>
    <property type="match status" value="1"/>
</dbReference>
<dbReference type="Pfam" id="PF02852">
    <property type="entry name" value="Pyr_redox_dim"/>
    <property type="match status" value="1"/>
</dbReference>
<dbReference type="Proteomes" id="UP000062398">
    <property type="component" value="Chromosome"/>
</dbReference>
<evidence type="ECO:0000313" key="20">
    <source>
        <dbReference type="Proteomes" id="UP000061362"/>
    </source>
</evidence>
<accession>A0A088E8Q8</accession>
<dbReference type="GO" id="GO:0050660">
    <property type="term" value="F:flavin adenine dinucleotide binding"/>
    <property type="evidence" value="ECO:0007669"/>
    <property type="project" value="TreeGrafter"/>
</dbReference>
<keyword evidence="5 9" id="KW-0560">Oxidoreductase</keyword>
<dbReference type="Proteomes" id="UP000029084">
    <property type="component" value="Chromosome"/>
</dbReference>
<evidence type="ECO:0000313" key="12">
    <source>
        <dbReference type="EMBL" id="AIM27690.1"/>
    </source>
</evidence>
<reference evidence="12 18" key="1">
    <citation type="journal article" date="2014" name="J. Bacteriol.">
        <title>Role of an Archaeal PitA Transporter in the Copper and Arsenic Resistance of Metallosphaera sedula, an Extreme Thermoacidophile.</title>
        <authorList>
            <person name="McCarthy S."/>
            <person name="Ai C."/>
            <person name="Wheaton G."/>
            <person name="Tevatia R."/>
            <person name="Eckrich V."/>
            <person name="Kelly R."/>
            <person name="Blum P."/>
        </authorList>
    </citation>
    <scope>NUCLEOTIDE SEQUENCE [LARGE SCALE GENOMIC DNA]</scope>
    <source>
        <strain evidence="12 18">CuR1</strain>
    </source>
</reference>
<evidence type="ECO:0000256" key="6">
    <source>
        <dbReference type="ARBA" id="ARBA00023027"/>
    </source>
</evidence>
<reference evidence="17 19" key="3">
    <citation type="submission" date="2015-07" db="EMBL/GenBank/DDBJ databases">
        <title>Physiological, transcriptional responses and genome re-sequencing of acid resistant extremely thermoacidophilic Metallosphaera sedula SARC-M1.</title>
        <authorList>
            <person name="Ai C."/>
            <person name="McCarthy S."/>
            <person name="Eckrich V."/>
            <person name="Rudrappa D."/>
            <person name="Qiu G."/>
            <person name="Blum P."/>
        </authorList>
    </citation>
    <scope>NUCLEOTIDE SEQUENCE [LARGE SCALE GENOMIC DNA]</scope>
    <source>
        <strain evidence="17 19">SARC-M1</strain>
    </source>
</reference>
<evidence type="ECO:0000256" key="5">
    <source>
        <dbReference type="ARBA" id="ARBA00023002"/>
    </source>
</evidence>
<dbReference type="OMA" id="SHCLMAV"/>
<evidence type="ECO:0000313" key="22">
    <source>
        <dbReference type="Proteomes" id="UP000062475"/>
    </source>
</evidence>
<evidence type="ECO:0000313" key="18">
    <source>
        <dbReference type="Proteomes" id="UP000029084"/>
    </source>
</evidence>
<feature type="domain" description="FAD/NAD(P)-binding" evidence="11">
    <location>
        <begin position="3"/>
        <end position="303"/>
    </location>
</feature>
<sequence length="440" mass="47539">MKFDVVIIGGGSSGYVAGSVLARHGKNVLVVEKEKFGGVCVRSGCVPSIFLYDVSFSLSRSSEIGNYKGLTIDVGARDIFASRNTLIEYLSDAGQKLVENAGGTTLIGEARVKGSVVEVNGKEIEYDNMIIASGSSPLLPRIKGVEGGITEDQAVNLDYVPKEMVVVGGGFAGVEIAQFFARLGSSVSLVTRGRILQEMSEEARKIILDSLEWDGVTVKENCEPVYQDGKLLKTTCGEFRGEVVYATGRRPNIPEDVSSVGVKVNCNGIVVDRYMRTSNPRIWAVGDVVDKERKVAHSAMMEGIVASLSILGQPVEVDYSVVPQVIYTDPQVAVVGNRRNVVKFSTFPLSASTRAIIHGIREGYVRLGFDEKDRICFGEVVSHYSEEIINIVSIAIKAGMRAKDLALVPFVHPSISESVSNTAKALFNLDVDVFKDKNGT</sequence>
<dbReference type="InterPro" id="IPR001100">
    <property type="entry name" value="Pyr_nuc-diS_OxRdtase"/>
</dbReference>
<evidence type="ECO:0000259" key="11">
    <source>
        <dbReference type="Pfam" id="PF07992"/>
    </source>
</evidence>
<dbReference type="Gene3D" id="3.30.390.30">
    <property type="match status" value="1"/>
</dbReference>
<organism evidence="12 18">
    <name type="scientific">Metallosphaera sedula</name>
    <dbReference type="NCBI Taxonomy" id="43687"/>
    <lineage>
        <taxon>Archaea</taxon>
        <taxon>Thermoproteota</taxon>
        <taxon>Thermoprotei</taxon>
        <taxon>Sulfolobales</taxon>
        <taxon>Sulfolobaceae</taxon>
        <taxon>Metallosphaera</taxon>
    </lineage>
</organism>
<keyword evidence="6" id="KW-0520">NAD</keyword>
<evidence type="ECO:0000313" key="23">
    <source>
        <dbReference type="Proteomes" id="UP000068832"/>
    </source>
</evidence>
<evidence type="ECO:0000256" key="4">
    <source>
        <dbReference type="ARBA" id="ARBA00022827"/>
    </source>
</evidence>
<dbReference type="AlphaFoldDB" id="A0A088E8Q8"/>
<evidence type="ECO:0000313" key="17">
    <source>
        <dbReference type="EMBL" id="AKV83520.1"/>
    </source>
</evidence>
<dbReference type="GO" id="GO:0006103">
    <property type="term" value="P:2-oxoglutarate metabolic process"/>
    <property type="evidence" value="ECO:0007669"/>
    <property type="project" value="TreeGrafter"/>
</dbReference>
<gene>
    <name evidence="12" type="ORF">HA72_1551</name>
    <name evidence="13" type="ORF">MsedA_1573</name>
    <name evidence="14" type="ORF">MsedB_1575</name>
    <name evidence="15" type="ORF">MsedC_1573</name>
    <name evidence="16" type="ORF">MsedD_1574</name>
    <name evidence="17" type="ORF">MsedE_1578</name>
</gene>
<proteinExistence type="inferred from homology"/>
<dbReference type="PIRSF" id="PIRSF000350">
    <property type="entry name" value="Mercury_reductase_MerA"/>
    <property type="match status" value="1"/>
</dbReference>
<dbReference type="EMBL" id="CP012173">
    <property type="protein sequence ID" value="AKV76786.1"/>
    <property type="molecule type" value="Genomic_DNA"/>
</dbReference>
<dbReference type="EMBL" id="CP012176">
    <property type="protein sequence ID" value="AKV83520.1"/>
    <property type="molecule type" value="Genomic_DNA"/>
</dbReference>
<dbReference type="InterPro" id="IPR050151">
    <property type="entry name" value="Class-I_Pyr_Nuc-Dis_Oxidored"/>
</dbReference>
<evidence type="ECO:0000256" key="2">
    <source>
        <dbReference type="ARBA" id="ARBA00007532"/>
    </source>
</evidence>
<dbReference type="GeneID" id="91756053"/>
<evidence type="ECO:0000313" key="21">
    <source>
        <dbReference type="Proteomes" id="UP000062398"/>
    </source>
</evidence>
<keyword evidence="8 9" id="KW-0676">Redox-active center</keyword>
<evidence type="ECO:0000256" key="9">
    <source>
        <dbReference type="RuleBase" id="RU003691"/>
    </source>
</evidence>
<dbReference type="InterPro" id="IPR036188">
    <property type="entry name" value="FAD/NAD-bd_sf"/>
</dbReference>
<dbReference type="PANTHER" id="PTHR22912:SF151">
    <property type="entry name" value="DIHYDROLIPOYL DEHYDROGENASE, MITOCHONDRIAL"/>
    <property type="match status" value="1"/>
</dbReference>
<evidence type="ECO:0000256" key="7">
    <source>
        <dbReference type="ARBA" id="ARBA00023157"/>
    </source>
</evidence>
<dbReference type="Proteomes" id="UP000068832">
    <property type="component" value="Chromosome"/>
</dbReference>
<dbReference type="RefSeq" id="WP_012021493.1">
    <property type="nucleotide sequence ID" value="NZ_AP019770.1"/>
</dbReference>
<dbReference type="EMBL" id="CP012174">
    <property type="protein sequence ID" value="AKV79037.1"/>
    <property type="molecule type" value="Genomic_DNA"/>
</dbReference>
<comment type="similarity">
    <text evidence="2 9">Belongs to the class-I pyridine nucleotide-disulfide oxidoreductase family.</text>
</comment>